<dbReference type="GeneID" id="14885626"/>
<keyword evidence="1" id="KW-0378">Hydrolase</keyword>
<reference evidence="4 5" key="1">
    <citation type="submission" date="2012-10" db="EMBL/GenBank/DDBJ databases">
        <authorList>
            <person name="Zafar N."/>
            <person name="Inman J."/>
            <person name="Hall N."/>
            <person name="Lorenzi H."/>
            <person name="Caler E."/>
        </authorList>
    </citation>
    <scope>NUCLEOTIDE SEQUENCE [LARGE SCALE GENOMIC DNA]</scope>
    <source>
        <strain evidence="4 5">IP1</strain>
    </source>
</reference>
<keyword evidence="5" id="KW-1185">Reference proteome</keyword>
<dbReference type="SUPFAM" id="SSF56300">
    <property type="entry name" value="Metallo-dependent phosphatases"/>
    <property type="match status" value="1"/>
</dbReference>
<dbReference type="AlphaFoldDB" id="A0A0A1TYQ4"/>
<evidence type="ECO:0000256" key="2">
    <source>
        <dbReference type="SAM" id="MobiDB-lite"/>
    </source>
</evidence>
<proteinExistence type="inferred from homology"/>
<protein>
    <recommendedName>
        <fullName evidence="1">Serine/threonine-protein phosphatase</fullName>
        <ecNumber evidence="1">3.1.3.16</ecNumber>
    </recommendedName>
</protein>
<feature type="domain" description="Serine/threonine specific protein phosphatases" evidence="3">
    <location>
        <begin position="152"/>
        <end position="157"/>
    </location>
</feature>
<evidence type="ECO:0000313" key="4">
    <source>
        <dbReference type="EMBL" id="ELP86656.1"/>
    </source>
</evidence>
<evidence type="ECO:0000259" key="3">
    <source>
        <dbReference type="PROSITE" id="PS00125"/>
    </source>
</evidence>
<dbReference type="Pfam" id="PF00149">
    <property type="entry name" value="Metallophos"/>
    <property type="match status" value="1"/>
</dbReference>
<dbReference type="Proteomes" id="UP000014680">
    <property type="component" value="Unassembled WGS sequence"/>
</dbReference>
<dbReference type="InterPro" id="IPR006186">
    <property type="entry name" value="Ser/Thr-sp_prot-phosphatase"/>
</dbReference>
<dbReference type="EC" id="3.1.3.16" evidence="1"/>
<dbReference type="RefSeq" id="XP_004186002.1">
    <property type="nucleotide sequence ID" value="XM_004185954.1"/>
</dbReference>
<comment type="similarity">
    <text evidence="1">Belongs to the PPP phosphatase family.</text>
</comment>
<dbReference type="InterPro" id="IPR029052">
    <property type="entry name" value="Metallo-depent_PP-like"/>
</dbReference>
<dbReference type="EMBL" id="KB206946">
    <property type="protein sequence ID" value="ELP86656.1"/>
    <property type="molecule type" value="Genomic_DNA"/>
</dbReference>
<dbReference type="OrthoDB" id="28833at2759"/>
<dbReference type="GO" id="GO:0097720">
    <property type="term" value="P:calcineurin-mediated signaling"/>
    <property type="evidence" value="ECO:0007669"/>
    <property type="project" value="InterPro"/>
</dbReference>
<gene>
    <name evidence="4" type="ORF">EIN_092210</name>
</gene>
<dbReference type="GO" id="GO:0033192">
    <property type="term" value="F:calmodulin-dependent protein phosphatase activity"/>
    <property type="evidence" value="ECO:0007669"/>
    <property type="project" value="InterPro"/>
</dbReference>
<evidence type="ECO:0000256" key="1">
    <source>
        <dbReference type="RuleBase" id="RU004273"/>
    </source>
</evidence>
<dbReference type="Gene3D" id="3.60.21.10">
    <property type="match status" value="1"/>
</dbReference>
<sequence>MVRIKQQMLSNEKIYLSISSFRDFQQFQNMISTDLPLDSSNKYDLSALEQVFLQGGLITESSLLKLIEEASTYLRLEKNVVEITTDALVFGDFHGQYLDLLTQVDDDYWKTDRPEHTLVFLGDYVDRGQMSCEVLITLLCMKVNDPKRVVLLRGNHESRTMTQAMGFMTECKTKYSLTLYFTFCDLFDTFPLAALVTRKIGKFFLCHGGISPKMAKIEDINNIFRFQEPPNEGLFCDILWADPVTDKFLDEKPKFKQHFDKITFLENKERNCSYLFGYQAIDEFLASNNCIALIRGHQCAPEGVEMQFFGNDDLEFPLCFTVFGATKYSLNNEGGVMLLGNEDIDISKYPTSNEDLIFQPVLGNILWYSTGKLMEFLEDGLKRLIYSAFTTVQEDIDTPFNTPSKREDKQKGTPKVSKLAEMTFEEPSLGFGNEKKIEKRIREESIPISLDELRKKFLELKKQ</sequence>
<comment type="catalytic activity">
    <reaction evidence="1">
        <text>O-phospho-L-threonyl-[protein] + H2O = L-threonyl-[protein] + phosphate</text>
        <dbReference type="Rhea" id="RHEA:47004"/>
        <dbReference type="Rhea" id="RHEA-COMP:11060"/>
        <dbReference type="Rhea" id="RHEA-COMP:11605"/>
        <dbReference type="ChEBI" id="CHEBI:15377"/>
        <dbReference type="ChEBI" id="CHEBI:30013"/>
        <dbReference type="ChEBI" id="CHEBI:43474"/>
        <dbReference type="ChEBI" id="CHEBI:61977"/>
        <dbReference type="EC" id="3.1.3.16"/>
    </reaction>
</comment>
<dbReference type="InterPro" id="IPR043360">
    <property type="entry name" value="PP2B"/>
</dbReference>
<dbReference type="PANTHER" id="PTHR45673">
    <property type="entry name" value="SERINE/THREONINE-PROTEIN PHOSPHATASE 2B CATALYTIC SUBUNIT 1-RELATED"/>
    <property type="match status" value="1"/>
</dbReference>
<dbReference type="OMA" id="NILWYST"/>
<dbReference type="VEuPathDB" id="AmoebaDB:EIN_092210"/>
<dbReference type="KEGG" id="eiv:EIN_092210"/>
<dbReference type="PROSITE" id="PS00125">
    <property type="entry name" value="SER_THR_PHOSPHATASE"/>
    <property type="match status" value="1"/>
</dbReference>
<name>A0A0A1TYQ4_ENTIV</name>
<organism evidence="4 5">
    <name type="scientific">Entamoeba invadens IP1</name>
    <dbReference type="NCBI Taxonomy" id="370355"/>
    <lineage>
        <taxon>Eukaryota</taxon>
        <taxon>Amoebozoa</taxon>
        <taxon>Evosea</taxon>
        <taxon>Archamoebae</taxon>
        <taxon>Mastigamoebida</taxon>
        <taxon>Entamoebidae</taxon>
        <taxon>Entamoeba</taxon>
    </lineage>
</organism>
<accession>A0A0A1TYQ4</accession>
<dbReference type="InterPro" id="IPR004843">
    <property type="entry name" value="Calcineurin-like_PHP"/>
</dbReference>
<dbReference type="SMART" id="SM00156">
    <property type="entry name" value="PP2Ac"/>
    <property type="match status" value="1"/>
</dbReference>
<feature type="region of interest" description="Disordered" evidence="2">
    <location>
        <begin position="398"/>
        <end position="417"/>
    </location>
</feature>
<dbReference type="PRINTS" id="PR00114">
    <property type="entry name" value="STPHPHTASE"/>
</dbReference>
<evidence type="ECO:0000313" key="5">
    <source>
        <dbReference type="Proteomes" id="UP000014680"/>
    </source>
</evidence>